<sequence length="67" mass="8140">MIDGKWLDRKFFVHRWDNRMAMLSQRIRCGRCGARPDLVRVTHQRPTLVLPPQDEAEWRKLVARLRR</sequence>
<dbReference type="Proteomes" id="UP000557739">
    <property type="component" value="Unassembled WGS sequence"/>
</dbReference>
<dbReference type="RefSeq" id="WP_184023564.1">
    <property type="nucleotide sequence ID" value="NZ_JACIJJ010000001.1"/>
</dbReference>
<protein>
    <submittedName>
        <fullName evidence="1">Uncharacterized protein</fullName>
    </submittedName>
</protein>
<gene>
    <name evidence="1" type="ORF">FHR19_000312</name>
</gene>
<name>A0A7W9EGC6_9SPHN</name>
<comment type="caution">
    <text evidence="1">The sequence shown here is derived from an EMBL/GenBank/DDBJ whole genome shotgun (WGS) entry which is preliminary data.</text>
</comment>
<keyword evidence="2" id="KW-1185">Reference proteome</keyword>
<evidence type="ECO:0000313" key="2">
    <source>
        <dbReference type="Proteomes" id="UP000557739"/>
    </source>
</evidence>
<evidence type="ECO:0000313" key="1">
    <source>
        <dbReference type="EMBL" id="MBB5696987.1"/>
    </source>
</evidence>
<proteinExistence type="predicted"/>
<accession>A0A7W9EGC6</accession>
<organism evidence="1 2">
    <name type="scientific">Sphingomonas yantingensis</name>
    <dbReference type="NCBI Taxonomy" id="1241761"/>
    <lineage>
        <taxon>Bacteria</taxon>
        <taxon>Pseudomonadati</taxon>
        <taxon>Pseudomonadota</taxon>
        <taxon>Alphaproteobacteria</taxon>
        <taxon>Sphingomonadales</taxon>
        <taxon>Sphingomonadaceae</taxon>
        <taxon>Sphingomonas</taxon>
    </lineage>
</organism>
<reference evidence="1 2" key="1">
    <citation type="submission" date="2020-08" db="EMBL/GenBank/DDBJ databases">
        <title>Genomic Encyclopedia of Type Strains, Phase IV (KMG-IV): sequencing the most valuable type-strain genomes for metagenomic binning, comparative biology and taxonomic classification.</title>
        <authorList>
            <person name="Goeker M."/>
        </authorList>
    </citation>
    <scope>NUCLEOTIDE SEQUENCE [LARGE SCALE GENOMIC DNA]</scope>
    <source>
        <strain evidence="1 2">DSM 27244</strain>
    </source>
</reference>
<dbReference type="AlphaFoldDB" id="A0A7W9EGC6"/>
<dbReference type="EMBL" id="JACIJJ010000001">
    <property type="protein sequence ID" value="MBB5696987.1"/>
    <property type="molecule type" value="Genomic_DNA"/>
</dbReference>